<evidence type="ECO:0000256" key="1">
    <source>
        <dbReference type="SAM" id="MobiDB-lite"/>
    </source>
</evidence>
<dbReference type="EC" id="2.3.1.79" evidence="2"/>
<name>A0A6J4KUA0_9BACT</name>
<feature type="compositionally biased region" description="Basic residues" evidence="1">
    <location>
        <begin position="13"/>
        <end position="28"/>
    </location>
</feature>
<evidence type="ECO:0000313" key="2">
    <source>
        <dbReference type="EMBL" id="CAA9314450.1"/>
    </source>
</evidence>
<keyword evidence="2" id="KW-0808">Transferase</keyword>
<feature type="non-terminal residue" evidence="2">
    <location>
        <position position="185"/>
    </location>
</feature>
<dbReference type="EMBL" id="CADCTV010000294">
    <property type="protein sequence ID" value="CAA9314450.1"/>
    <property type="molecule type" value="Genomic_DNA"/>
</dbReference>
<proteinExistence type="predicted"/>
<sequence>EDRTRKDAGGRALRSHGPRARRRPRARTRPVPGAERHARGGAGRAPAHRGRPVLRGRRHRFGAAALSLRLRLEHRAGRARVLQLQLRGAGRLPRARGRLHALRPGGADLHGDAPVERAAAAAGGVRKAGGDRVGRVGGGRGHHPPRRHRRGARRDRRGERGDARHPRRRFRRRESMPRHPRDHGV</sequence>
<feature type="region of interest" description="Disordered" evidence="1">
    <location>
        <begin position="121"/>
        <end position="185"/>
    </location>
</feature>
<feature type="compositionally biased region" description="Basic and acidic residues" evidence="1">
    <location>
        <begin position="173"/>
        <end position="185"/>
    </location>
</feature>
<keyword evidence="2" id="KW-0012">Acyltransferase</keyword>
<feature type="region of interest" description="Disordered" evidence="1">
    <location>
        <begin position="1"/>
        <end position="51"/>
    </location>
</feature>
<accession>A0A6J4KUA0</accession>
<feature type="non-terminal residue" evidence="2">
    <location>
        <position position="1"/>
    </location>
</feature>
<organism evidence="2">
    <name type="scientific">uncultured Gemmatimonadota bacterium</name>
    <dbReference type="NCBI Taxonomy" id="203437"/>
    <lineage>
        <taxon>Bacteria</taxon>
        <taxon>Pseudomonadati</taxon>
        <taxon>Gemmatimonadota</taxon>
        <taxon>environmental samples</taxon>
    </lineage>
</organism>
<gene>
    <name evidence="2" type="ORF">AVDCRST_MAG89-1332</name>
</gene>
<protein>
    <submittedName>
        <fullName evidence="2">Maltose O-acetyltransferase</fullName>
        <ecNumber evidence="2">2.3.1.79</ecNumber>
    </submittedName>
</protein>
<feature type="compositionally biased region" description="Basic residues" evidence="1">
    <location>
        <begin position="140"/>
        <end position="155"/>
    </location>
</feature>
<reference evidence="2" key="1">
    <citation type="submission" date="2020-02" db="EMBL/GenBank/DDBJ databases">
        <authorList>
            <person name="Meier V. D."/>
        </authorList>
    </citation>
    <scope>NUCLEOTIDE SEQUENCE</scope>
    <source>
        <strain evidence="2">AVDCRST_MAG89</strain>
    </source>
</reference>
<dbReference type="AlphaFoldDB" id="A0A6J4KUA0"/>
<dbReference type="GO" id="GO:0008925">
    <property type="term" value="F:maltose O-acetyltransferase activity"/>
    <property type="evidence" value="ECO:0007669"/>
    <property type="project" value="UniProtKB-EC"/>
</dbReference>